<keyword evidence="7" id="KW-0007">Acetylation</keyword>
<evidence type="ECO:0000256" key="12">
    <source>
        <dbReference type="ARBA" id="ARBA00069076"/>
    </source>
</evidence>
<evidence type="ECO:0000256" key="6">
    <source>
        <dbReference type="ARBA" id="ARBA00022989"/>
    </source>
</evidence>
<comment type="caution">
    <text evidence="16">The sequence shown here is derived from an EMBL/GenBank/DDBJ whole genome shotgun (WGS) entry which is preliminary data.</text>
</comment>
<comment type="subcellular location">
    <subcellularLocation>
        <location evidence="1">Cytoplasm</location>
        <location evidence="1">Cytoskeleton</location>
        <location evidence="1">Spindle</location>
    </subcellularLocation>
    <subcellularLocation>
        <location evidence="2">Nucleus inner membrane</location>
        <topology evidence="2">Multi-pass membrane protein</topology>
    </subcellularLocation>
</comment>
<dbReference type="PANTHER" id="PTHR13428:SF8">
    <property type="entry name" value="LEM DOMAIN-CONTAINING PROTEIN 2"/>
    <property type="match status" value="1"/>
</dbReference>
<dbReference type="Gene3D" id="1.10.720.40">
    <property type="match status" value="1"/>
</dbReference>
<evidence type="ECO:0000256" key="1">
    <source>
        <dbReference type="ARBA" id="ARBA00004186"/>
    </source>
</evidence>
<evidence type="ECO:0000256" key="11">
    <source>
        <dbReference type="ARBA" id="ARBA00063442"/>
    </source>
</evidence>
<dbReference type="FunFam" id="1.10.10.1180:FF:000002">
    <property type="entry name" value="LEM domain-containing protein 2"/>
    <property type="match status" value="1"/>
</dbReference>
<dbReference type="Proteomes" id="UP001177744">
    <property type="component" value="Unassembled WGS sequence"/>
</dbReference>
<reference evidence="16" key="1">
    <citation type="submission" date="2023-06" db="EMBL/GenBank/DDBJ databases">
        <title>Reference genome for the Northern bat (Eptesicus nilssonii), a most northern bat species.</title>
        <authorList>
            <person name="Laine V.N."/>
            <person name="Pulliainen A.T."/>
            <person name="Lilley T.M."/>
        </authorList>
    </citation>
    <scope>NUCLEOTIDE SEQUENCE</scope>
    <source>
        <strain evidence="16">BLF_Eptnil</strain>
        <tissue evidence="16">Kidney</tissue>
    </source>
</reference>
<evidence type="ECO:0000256" key="9">
    <source>
        <dbReference type="ARBA" id="ARBA00023212"/>
    </source>
</evidence>
<evidence type="ECO:0000259" key="15">
    <source>
        <dbReference type="PROSITE" id="PS50954"/>
    </source>
</evidence>
<protein>
    <recommendedName>
        <fullName evidence="12">LEM domain-containing protein 2</fullName>
    </recommendedName>
</protein>
<feature type="compositionally biased region" description="Low complexity" evidence="13">
    <location>
        <begin position="198"/>
        <end position="212"/>
    </location>
</feature>
<dbReference type="SUPFAM" id="SSF63451">
    <property type="entry name" value="LEM domain"/>
    <property type="match status" value="1"/>
</dbReference>
<dbReference type="GO" id="GO:0005819">
    <property type="term" value="C:spindle"/>
    <property type="evidence" value="ECO:0007669"/>
    <property type="project" value="UniProtKB-SubCell"/>
</dbReference>
<evidence type="ECO:0000256" key="10">
    <source>
        <dbReference type="ARBA" id="ARBA00023242"/>
    </source>
</evidence>
<evidence type="ECO:0000256" key="2">
    <source>
        <dbReference type="ARBA" id="ARBA00004473"/>
    </source>
</evidence>
<feature type="compositionally biased region" description="Pro residues" evidence="13">
    <location>
        <begin position="185"/>
        <end position="196"/>
    </location>
</feature>
<keyword evidence="8 14" id="KW-0472">Membrane</keyword>
<sequence>MASRRPSHHGAGPARSAAARREQFRVRCTPGRLLAMAGLSDPELRRELQALGFQPGPITDTTRDVYRKKLRHLRGEVRLREEARPRGEERLRAEAPLRARPASAALRAEPWPSPPAPTSAFATAGAYGDFRAPAAAWSAGRDPAYAARPAPLRRRASVRGSSEEDEDARTPDRPGPRARRWWAPARPPPALGPDPRPGLRATRAGAAGAAQARPEAGRRLERCLSRLLLWASLGLLVVFLGILWAKMGRPSAPREAEDHMKLLPVDCERKNDEFCQAKQKAALLELLHELYNFLAIQAGNFECGNPEKLKSKCIPVAEAQEYVANVTGSSAAKFEAALTWILSSNKDVGICLKGEDPSELVTTVDKVVCLESARPRMGVGCRLSRALLTAVTHVLIFFWCLAFLWGLLIFLKYRWRKLEEEEQAMYEMVKKIIDVVQDHYVDWEQDMERYPYVGILHVRDTLIPPQSRRRMKRVWDRAVEFLASNESRIQTESHRVAGEDMLVWRWTKPSFFSDSER</sequence>
<dbReference type="AlphaFoldDB" id="A0AA40HWC5"/>
<dbReference type="Gene3D" id="1.10.10.1180">
    <property type="entry name" value="MAN1, winged-helix domain"/>
    <property type="match status" value="1"/>
</dbReference>
<keyword evidence="9" id="KW-0206">Cytoskeleton</keyword>
<feature type="transmembrane region" description="Helical" evidence="14">
    <location>
        <begin position="227"/>
        <end position="245"/>
    </location>
</feature>
<name>A0AA40HWC5_CNENI</name>
<proteinExistence type="predicted"/>
<evidence type="ECO:0000256" key="7">
    <source>
        <dbReference type="ARBA" id="ARBA00022990"/>
    </source>
</evidence>
<evidence type="ECO:0000313" key="16">
    <source>
        <dbReference type="EMBL" id="KAK1338527.1"/>
    </source>
</evidence>
<feature type="domain" description="LEM" evidence="15">
    <location>
        <begin position="33"/>
        <end position="77"/>
    </location>
</feature>
<feature type="transmembrane region" description="Helical" evidence="14">
    <location>
        <begin position="386"/>
        <end position="411"/>
    </location>
</feature>
<keyword evidence="17" id="KW-1185">Reference proteome</keyword>
<dbReference type="GO" id="GO:0005637">
    <property type="term" value="C:nuclear inner membrane"/>
    <property type="evidence" value="ECO:0007669"/>
    <property type="project" value="UniProtKB-SubCell"/>
</dbReference>
<feature type="region of interest" description="Disordered" evidence="13">
    <location>
        <begin position="148"/>
        <end position="212"/>
    </location>
</feature>
<evidence type="ECO:0000256" key="4">
    <source>
        <dbReference type="ARBA" id="ARBA00022553"/>
    </source>
</evidence>
<keyword evidence="5 14" id="KW-0812">Transmembrane</keyword>
<dbReference type="EMBL" id="JAULJE010000010">
    <property type="protein sequence ID" value="KAK1338527.1"/>
    <property type="molecule type" value="Genomic_DNA"/>
</dbReference>
<evidence type="ECO:0000256" key="14">
    <source>
        <dbReference type="SAM" id="Phobius"/>
    </source>
</evidence>
<dbReference type="Pfam" id="PF03020">
    <property type="entry name" value="LEM"/>
    <property type="match status" value="1"/>
</dbReference>
<dbReference type="GO" id="GO:0030514">
    <property type="term" value="P:negative regulation of BMP signaling pathway"/>
    <property type="evidence" value="ECO:0007669"/>
    <property type="project" value="TreeGrafter"/>
</dbReference>
<feature type="region of interest" description="Disordered" evidence="13">
    <location>
        <begin position="1"/>
        <end position="22"/>
    </location>
</feature>
<keyword evidence="10" id="KW-0539">Nucleus</keyword>
<dbReference type="InterPro" id="IPR011015">
    <property type="entry name" value="LEM/LEM-like_dom_sf"/>
</dbReference>
<dbReference type="PROSITE" id="PS50954">
    <property type="entry name" value="LEM"/>
    <property type="match status" value="1"/>
</dbReference>
<keyword evidence="4" id="KW-0597">Phosphoprotein</keyword>
<evidence type="ECO:0000256" key="5">
    <source>
        <dbReference type="ARBA" id="ARBA00022692"/>
    </source>
</evidence>
<dbReference type="FunFam" id="1.10.720.40:FF:000001">
    <property type="entry name" value="LEM domain containing 2, isoform CRA_a"/>
    <property type="match status" value="1"/>
</dbReference>
<accession>A0AA40HWC5</accession>
<dbReference type="GO" id="GO:0035914">
    <property type="term" value="P:skeletal muscle cell differentiation"/>
    <property type="evidence" value="ECO:0007669"/>
    <property type="project" value="UniProtKB-ARBA"/>
</dbReference>
<dbReference type="Pfam" id="PF09402">
    <property type="entry name" value="MSC"/>
    <property type="match status" value="1"/>
</dbReference>
<dbReference type="InterPro" id="IPR041885">
    <property type="entry name" value="MAN1_winged_helix_dom"/>
</dbReference>
<dbReference type="GO" id="GO:0006998">
    <property type="term" value="P:nuclear envelope organization"/>
    <property type="evidence" value="ECO:0007669"/>
    <property type="project" value="TreeGrafter"/>
</dbReference>
<evidence type="ECO:0000256" key="3">
    <source>
        <dbReference type="ARBA" id="ARBA00022490"/>
    </source>
</evidence>
<dbReference type="InterPro" id="IPR003887">
    <property type="entry name" value="LEM_dom"/>
</dbReference>
<dbReference type="PANTHER" id="PTHR13428">
    <property type="entry name" value="INNER NUCLEAR MEMBRANE PROTEIN MAN1 LEM DOMAIN CONTAINING PROTEIN"/>
    <property type="match status" value="1"/>
</dbReference>
<keyword evidence="6 14" id="KW-1133">Transmembrane helix</keyword>
<dbReference type="InterPro" id="IPR052277">
    <property type="entry name" value="INM_ESCRT-Associated"/>
</dbReference>
<comment type="subunit">
    <text evidence="11">Interacts (via N-terminus) with LMNA isoform C (via C-terminus) (in vitro). Interacts (via LEM domain) with BANF1. Interacts (via C-terminus) with CHMP7. Interacts (via N-terminus) with tubulin; the interaction causes microtubule bundling and stabilization (in vitro).</text>
</comment>
<dbReference type="InterPro" id="IPR018996">
    <property type="entry name" value="Man1/Src1-like_C"/>
</dbReference>
<evidence type="ECO:0000256" key="13">
    <source>
        <dbReference type="SAM" id="MobiDB-lite"/>
    </source>
</evidence>
<dbReference type="SMART" id="SM00540">
    <property type="entry name" value="LEM"/>
    <property type="match status" value="1"/>
</dbReference>
<evidence type="ECO:0000313" key="17">
    <source>
        <dbReference type="Proteomes" id="UP001177744"/>
    </source>
</evidence>
<organism evidence="16 17">
    <name type="scientific">Cnephaeus nilssonii</name>
    <name type="common">Northern bat</name>
    <name type="synonym">Eptesicus nilssonii</name>
    <dbReference type="NCBI Taxonomy" id="3371016"/>
    <lineage>
        <taxon>Eukaryota</taxon>
        <taxon>Metazoa</taxon>
        <taxon>Chordata</taxon>
        <taxon>Craniata</taxon>
        <taxon>Vertebrata</taxon>
        <taxon>Euteleostomi</taxon>
        <taxon>Mammalia</taxon>
        <taxon>Eutheria</taxon>
        <taxon>Laurasiatheria</taxon>
        <taxon>Chiroptera</taxon>
        <taxon>Yangochiroptera</taxon>
        <taxon>Vespertilionidae</taxon>
        <taxon>Cnephaeus</taxon>
    </lineage>
</organism>
<dbReference type="GO" id="GO:0031490">
    <property type="term" value="F:chromatin DNA binding"/>
    <property type="evidence" value="ECO:0007669"/>
    <property type="project" value="TreeGrafter"/>
</dbReference>
<gene>
    <name evidence="16" type="ORF">QTO34_001644</name>
</gene>
<keyword evidence="3" id="KW-0963">Cytoplasm</keyword>
<evidence type="ECO:0000256" key="8">
    <source>
        <dbReference type="ARBA" id="ARBA00023136"/>
    </source>
</evidence>